<keyword evidence="6" id="KW-1185">Reference proteome</keyword>
<organism evidence="5 6">
    <name type="scientific">Kribbella aluminosa</name>
    <dbReference type="NCBI Taxonomy" id="416017"/>
    <lineage>
        <taxon>Bacteria</taxon>
        <taxon>Bacillati</taxon>
        <taxon>Actinomycetota</taxon>
        <taxon>Actinomycetes</taxon>
        <taxon>Propionibacteriales</taxon>
        <taxon>Kribbellaceae</taxon>
        <taxon>Kribbella</taxon>
    </lineage>
</organism>
<reference evidence="5 6" key="1">
    <citation type="submission" date="2021-03" db="EMBL/GenBank/DDBJ databases">
        <title>Sequencing the genomes of 1000 actinobacteria strains.</title>
        <authorList>
            <person name="Klenk H.-P."/>
        </authorList>
    </citation>
    <scope>NUCLEOTIDE SEQUENCE [LARGE SCALE GENOMIC DNA]</scope>
    <source>
        <strain evidence="5 6">DSM 18824</strain>
    </source>
</reference>
<evidence type="ECO:0000256" key="2">
    <source>
        <dbReference type="ARBA" id="ARBA00008520"/>
    </source>
</evidence>
<dbReference type="PANTHER" id="PTHR43649">
    <property type="entry name" value="ARABINOSE-BINDING PROTEIN-RELATED"/>
    <property type="match status" value="1"/>
</dbReference>
<dbReference type="PROSITE" id="PS51257">
    <property type="entry name" value="PROKAR_LIPOPROTEIN"/>
    <property type="match status" value="1"/>
</dbReference>
<dbReference type="Gene3D" id="3.40.190.10">
    <property type="entry name" value="Periplasmic binding protein-like II"/>
    <property type="match status" value="1"/>
</dbReference>
<evidence type="ECO:0000313" key="5">
    <source>
        <dbReference type="EMBL" id="MBP2351839.1"/>
    </source>
</evidence>
<name>A0ABS4UJP8_9ACTN</name>
<protein>
    <submittedName>
        <fullName evidence="5">Aldouronate transport system substrate-binding protein</fullName>
    </submittedName>
</protein>
<comment type="subcellular location">
    <subcellularLocation>
        <location evidence="1">Cell envelope</location>
    </subcellularLocation>
</comment>
<evidence type="ECO:0000313" key="6">
    <source>
        <dbReference type="Proteomes" id="UP000755585"/>
    </source>
</evidence>
<sequence>MPELSRRQILGGSLAAVASAAGLPLLQGCSNKGRGGTDAGGADGIKLPKYIAYQDFTPDLTGKNGVDSATFKYPADPVAAISGPVGDGQRVAALTVTNSPAPPARGRNAYWQELERRLGFTFDIEIVPSTDYGQRFQTAVAGGKLPDLFSIYPGQVPSLPALLQKKAVDLTPHLSGDAISKYPLLANVPTVSWKQTVYDGKIYGIPIPRGAQSTLTLYSRDDLLTKLGITKPPASLQELQDLCKELTLAKTNTWALGRVPLTYLRQMFKIPNGWSVQNGRLVSAFEAEQQKDALEAGRKLMVAGVVHPDGFTAPGSIRKTWVANGSTLMVDDSFSAWHAFYNYPHPDTFRLAAWAPPIAEGGGTAPVWLGAPTINITAINLTASDRVEALLSLLNYLAAPFGTSEYLFKNYGVKDVHHTLKGTDPVLTDKGRTEIALGLEYVANAPWMTYQPGAPDVTKAQFDAQDTLVPTAVADPTISLYSETNVRKGNQIGMGDLELDILQGRKPVSAWDEGLAKWKKAGGDTIRDEFQKALDHQPS</sequence>
<comment type="caution">
    <text evidence="5">The sequence shown here is derived from an EMBL/GenBank/DDBJ whole genome shotgun (WGS) entry which is preliminary data.</text>
</comment>
<dbReference type="RefSeq" id="WP_209694686.1">
    <property type="nucleotide sequence ID" value="NZ_BAAAVU010000002.1"/>
</dbReference>
<dbReference type="Proteomes" id="UP000755585">
    <property type="component" value="Unassembled WGS sequence"/>
</dbReference>
<dbReference type="Pfam" id="PF01547">
    <property type="entry name" value="SBP_bac_1"/>
    <property type="match status" value="1"/>
</dbReference>
<dbReference type="InterPro" id="IPR006311">
    <property type="entry name" value="TAT_signal"/>
</dbReference>
<comment type="similarity">
    <text evidence="2">Belongs to the bacterial solute-binding protein 1 family.</text>
</comment>
<evidence type="ECO:0000256" key="3">
    <source>
        <dbReference type="ARBA" id="ARBA00022448"/>
    </source>
</evidence>
<gene>
    <name evidence="5" type="ORF">JOF29_002922</name>
</gene>
<accession>A0ABS4UJP8</accession>
<dbReference type="InterPro" id="IPR006059">
    <property type="entry name" value="SBP"/>
</dbReference>
<evidence type="ECO:0000256" key="4">
    <source>
        <dbReference type="ARBA" id="ARBA00022729"/>
    </source>
</evidence>
<dbReference type="SUPFAM" id="SSF53850">
    <property type="entry name" value="Periplasmic binding protein-like II"/>
    <property type="match status" value="1"/>
</dbReference>
<dbReference type="PROSITE" id="PS51318">
    <property type="entry name" value="TAT"/>
    <property type="match status" value="1"/>
</dbReference>
<dbReference type="PANTHER" id="PTHR43649:SF31">
    <property type="entry name" value="SN-GLYCEROL-3-PHOSPHATE-BINDING PERIPLASMIC PROTEIN UGPB"/>
    <property type="match status" value="1"/>
</dbReference>
<keyword evidence="3" id="KW-0813">Transport</keyword>
<keyword evidence="4" id="KW-0732">Signal</keyword>
<evidence type="ECO:0000256" key="1">
    <source>
        <dbReference type="ARBA" id="ARBA00004196"/>
    </source>
</evidence>
<dbReference type="InterPro" id="IPR050490">
    <property type="entry name" value="Bact_solute-bd_prot1"/>
</dbReference>
<dbReference type="EMBL" id="JAGINT010000001">
    <property type="protein sequence ID" value="MBP2351839.1"/>
    <property type="molecule type" value="Genomic_DNA"/>
</dbReference>
<proteinExistence type="inferred from homology"/>